<protein>
    <recommendedName>
        <fullName evidence="1">Glycosyltransferase 2-like domain-containing protein</fullName>
    </recommendedName>
</protein>
<evidence type="ECO:0000259" key="1">
    <source>
        <dbReference type="Pfam" id="PF00535"/>
    </source>
</evidence>
<evidence type="ECO:0000313" key="3">
    <source>
        <dbReference type="Proteomes" id="UP000186206"/>
    </source>
</evidence>
<reference evidence="2 3" key="1">
    <citation type="submission" date="2016-09" db="EMBL/GenBank/DDBJ databases">
        <title>Genomic Taxonomy of the Vibrionaceae.</title>
        <authorList>
            <person name="Gonzalez-Castillo A."/>
            <person name="Gomez-Gil B."/>
            <person name="Enciso-Ibarra K."/>
        </authorList>
    </citation>
    <scope>NUCLEOTIDE SEQUENCE [LARGE SCALE GENOMIC DNA]</scope>
    <source>
        <strain evidence="2 3">CAIM 1731</strain>
    </source>
</reference>
<comment type="caution">
    <text evidence="2">The sequence shown here is derived from an EMBL/GenBank/DDBJ whole genome shotgun (WGS) entry which is preliminary data.</text>
</comment>
<feature type="domain" description="Glycosyltransferase 2-like" evidence="1">
    <location>
        <begin position="12"/>
        <end position="125"/>
    </location>
</feature>
<dbReference type="EMBL" id="MJMI01000112">
    <property type="protein sequence ID" value="OLQ88717.1"/>
    <property type="molecule type" value="Genomic_DNA"/>
</dbReference>
<dbReference type="InterPro" id="IPR001173">
    <property type="entry name" value="Glyco_trans_2-like"/>
</dbReference>
<dbReference type="Pfam" id="PF00535">
    <property type="entry name" value="Glycos_transf_2"/>
    <property type="match status" value="1"/>
</dbReference>
<dbReference type="PANTHER" id="PTHR43685:SF2">
    <property type="entry name" value="GLYCOSYLTRANSFERASE 2-LIKE DOMAIN-CONTAINING PROTEIN"/>
    <property type="match status" value="1"/>
</dbReference>
<accession>A0ABX3FBV5</accession>
<dbReference type="Proteomes" id="UP000186206">
    <property type="component" value="Unassembled WGS sequence"/>
</dbReference>
<evidence type="ECO:0000313" key="2">
    <source>
        <dbReference type="EMBL" id="OLQ88717.1"/>
    </source>
</evidence>
<keyword evidence="3" id="KW-1185">Reference proteome</keyword>
<dbReference type="InterPro" id="IPR029044">
    <property type="entry name" value="Nucleotide-diphossugar_trans"/>
</dbReference>
<dbReference type="Gene3D" id="3.90.550.10">
    <property type="entry name" value="Spore Coat Polysaccharide Biosynthesis Protein SpsA, Chain A"/>
    <property type="match status" value="1"/>
</dbReference>
<gene>
    <name evidence="2" type="ORF">BIY21_15990</name>
</gene>
<sequence>MNHAINDIKFGVVITSYNRPDFLLNAVKSLEDQQLPAYEIVVVDDNSDFDVQTLLSEFSHLPITIITKDQGHGASHSRNLGIDMISSECEFIAFLDDDDAFLPNRLLAAAKDFIHNPNLEATLCSYVFMDGRKRKNTPATGCVSQEVLKKGNSYCGTSGLIIKRSVALNVRFDEEVPSGEDWELFARLSQRGNFYFNSEPLFLYRTGNHISKTNQKKYLSIAQMEHRFTAANKQRHWLGEENYLRRIATQILGDLGTKQAVWQWINFSLKKVGVAITSRVLLQIVKNKIVQT</sequence>
<name>A0ABX3FBV5_9VIBR</name>
<dbReference type="RefSeq" id="WP_075650986.1">
    <property type="nucleotide sequence ID" value="NZ_AP019658.1"/>
</dbReference>
<dbReference type="SUPFAM" id="SSF53448">
    <property type="entry name" value="Nucleotide-diphospho-sugar transferases"/>
    <property type="match status" value="1"/>
</dbReference>
<organism evidence="2 3">
    <name type="scientific">Vibrio ponticus</name>
    <dbReference type="NCBI Taxonomy" id="265668"/>
    <lineage>
        <taxon>Bacteria</taxon>
        <taxon>Pseudomonadati</taxon>
        <taxon>Pseudomonadota</taxon>
        <taxon>Gammaproteobacteria</taxon>
        <taxon>Vibrionales</taxon>
        <taxon>Vibrionaceae</taxon>
        <taxon>Vibrio</taxon>
    </lineage>
</organism>
<dbReference type="CDD" id="cd00761">
    <property type="entry name" value="Glyco_tranf_GTA_type"/>
    <property type="match status" value="1"/>
</dbReference>
<dbReference type="PANTHER" id="PTHR43685">
    <property type="entry name" value="GLYCOSYLTRANSFERASE"/>
    <property type="match status" value="1"/>
</dbReference>
<proteinExistence type="predicted"/>
<dbReference type="InterPro" id="IPR050834">
    <property type="entry name" value="Glycosyltransf_2"/>
</dbReference>